<comment type="similarity">
    <text evidence="1">Belongs to the glycosyltransferase 2 family.</text>
</comment>
<feature type="signal peptide" evidence="5">
    <location>
        <begin position="1"/>
        <end position="25"/>
    </location>
</feature>
<accession>A0A927ILX3</accession>
<gene>
    <name evidence="6" type="ORF">IC609_08510</name>
</gene>
<evidence type="ECO:0000313" key="7">
    <source>
        <dbReference type="Proteomes" id="UP000647424"/>
    </source>
</evidence>
<protein>
    <submittedName>
        <fullName evidence="6">Glycosyltransferase family 2 protein</fullName>
    </submittedName>
</protein>
<keyword evidence="3" id="KW-0808">Transferase</keyword>
<evidence type="ECO:0000256" key="3">
    <source>
        <dbReference type="ARBA" id="ARBA00022679"/>
    </source>
</evidence>
<keyword evidence="4" id="KW-0812">Transmembrane</keyword>
<dbReference type="PANTHER" id="PTHR43630">
    <property type="entry name" value="POLY-BETA-1,6-N-ACETYL-D-GLUCOSAMINE SYNTHASE"/>
    <property type="match status" value="1"/>
</dbReference>
<keyword evidence="2" id="KW-0328">Glycosyltransferase</keyword>
<feature type="transmembrane region" description="Helical" evidence="4">
    <location>
        <begin position="341"/>
        <end position="366"/>
    </location>
</feature>
<evidence type="ECO:0000256" key="4">
    <source>
        <dbReference type="SAM" id="Phobius"/>
    </source>
</evidence>
<keyword evidence="4" id="KW-1133">Transmembrane helix</keyword>
<dbReference type="Proteomes" id="UP000647424">
    <property type="component" value="Unassembled WGS sequence"/>
</dbReference>
<dbReference type="Gene3D" id="3.90.550.10">
    <property type="entry name" value="Spore Coat Polysaccharide Biosynthesis Protein SpsA, Chain A"/>
    <property type="match status" value="1"/>
</dbReference>
<organism evidence="6 7">
    <name type="scientific">Limnohabitans radicicola</name>
    <dbReference type="NCBI Taxonomy" id="2771427"/>
    <lineage>
        <taxon>Bacteria</taxon>
        <taxon>Pseudomonadati</taxon>
        <taxon>Pseudomonadota</taxon>
        <taxon>Betaproteobacteria</taxon>
        <taxon>Burkholderiales</taxon>
        <taxon>Comamonadaceae</taxon>
        <taxon>Limnohabitans</taxon>
    </lineage>
</organism>
<reference evidence="6" key="1">
    <citation type="submission" date="2020-09" db="EMBL/GenBank/DDBJ databases">
        <title>Genome seq and assembly of Limnohabitants sp.</title>
        <authorList>
            <person name="Chhetri G."/>
        </authorList>
    </citation>
    <scope>NUCLEOTIDE SEQUENCE</scope>
    <source>
        <strain evidence="6">JUR4</strain>
    </source>
</reference>
<feature type="chain" id="PRO_5036769033" evidence="5">
    <location>
        <begin position="26"/>
        <end position="457"/>
    </location>
</feature>
<sequence>MRLNRHAGLLPCCVALQTWPLQALAQTQAWQHEWAQRPGSVLLSAALALVVVVMMVYGARQCVYSLNRVFGTHRYPYAGIDQAAWPMVTVFVAAHNEEKVIASNLNALLASDYPQERIKVVVVNDRSSDQTASIVDAFVQTWPGRIEAFHRAQGKAGKAAALKDAMAHAAGDIAVIFDADYTPGSALIRQLVAPFFDPEVGAVMGRVVPRNVGKNLLTRLLDMERSAGYQVDQQARMNLRAVPQYGGTVGGVRLSAVQAVGGWSDDVLAEDTDITFRLLIAGWKTVYNNAAACHEEVPEEWFVRLRQVHRWAKGHNQVLMRQAWALLRSPFVTSRERIDGWLLLHIFLMQPLLVLGWLLAITLYYLDAAEAVTLFIPAPVLMGYAVMGGFAAFLQMAYAVLVDGHRDRIRLLPIQLLNFLGTLPVISTALASCIHDRLTGQELVWHKTVRYQAQVAP</sequence>
<dbReference type="EMBL" id="JACYFT010000002">
    <property type="protein sequence ID" value="MBD8050586.1"/>
    <property type="molecule type" value="Genomic_DNA"/>
</dbReference>
<evidence type="ECO:0000313" key="6">
    <source>
        <dbReference type="EMBL" id="MBD8050586.1"/>
    </source>
</evidence>
<dbReference type="SUPFAM" id="SSF53448">
    <property type="entry name" value="Nucleotide-diphospho-sugar transferases"/>
    <property type="match status" value="1"/>
</dbReference>
<evidence type="ECO:0000256" key="1">
    <source>
        <dbReference type="ARBA" id="ARBA00006739"/>
    </source>
</evidence>
<comment type="caution">
    <text evidence="6">The sequence shown here is derived from an EMBL/GenBank/DDBJ whole genome shotgun (WGS) entry which is preliminary data.</text>
</comment>
<dbReference type="AlphaFoldDB" id="A0A927ILX3"/>
<keyword evidence="5" id="KW-0732">Signal</keyword>
<dbReference type="Pfam" id="PF13641">
    <property type="entry name" value="Glyco_tranf_2_3"/>
    <property type="match status" value="1"/>
</dbReference>
<keyword evidence="7" id="KW-1185">Reference proteome</keyword>
<evidence type="ECO:0000256" key="5">
    <source>
        <dbReference type="SAM" id="SignalP"/>
    </source>
</evidence>
<dbReference type="PANTHER" id="PTHR43630:SF1">
    <property type="entry name" value="POLY-BETA-1,6-N-ACETYL-D-GLUCOSAMINE SYNTHASE"/>
    <property type="match status" value="1"/>
</dbReference>
<dbReference type="InterPro" id="IPR029044">
    <property type="entry name" value="Nucleotide-diphossugar_trans"/>
</dbReference>
<keyword evidence="4" id="KW-0472">Membrane</keyword>
<evidence type="ECO:0000256" key="2">
    <source>
        <dbReference type="ARBA" id="ARBA00022676"/>
    </source>
</evidence>
<dbReference type="CDD" id="cd06423">
    <property type="entry name" value="CESA_like"/>
    <property type="match status" value="1"/>
</dbReference>
<feature type="transmembrane region" description="Helical" evidence="4">
    <location>
        <begin position="41"/>
        <end position="59"/>
    </location>
</feature>
<proteinExistence type="inferred from homology"/>
<dbReference type="GO" id="GO:0016757">
    <property type="term" value="F:glycosyltransferase activity"/>
    <property type="evidence" value="ECO:0007669"/>
    <property type="project" value="UniProtKB-KW"/>
</dbReference>
<feature type="transmembrane region" description="Helical" evidence="4">
    <location>
        <begin position="378"/>
        <end position="401"/>
    </location>
</feature>
<dbReference type="RefSeq" id="WP_191819083.1">
    <property type="nucleotide sequence ID" value="NZ_JACYFT010000002.1"/>
</dbReference>
<name>A0A927ILX3_9BURK</name>